<keyword evidence="3 6" id="KW-0812">Transmembrane</keyword>
<keyword evidence="5 6" id="KW-0472">Membrane</keyword>
<dbReference type="PANTHER" id="PTHR13160:SF4">
    <property type="entry name" value="OLIGOSACCHARYLTRANSFERASE COMPLEX SUBUNIT OSTC"/>
    <property type="match status" value="1"/>
</dbReference>
<keyword evidence="8" id="KW-1185">Reference proteome</keyword>
<comment type="subcellular location">
    <subcellularLocation>
        <location evidence="1 6">Membrane</location>
        <topology evidence="1 6">Multi-pass membrane protein</topology>
    </subcellularLocation>
</comment>
<accession>A0A8S1GQU1</accession>
<feature type="transmembrane region" description="Helical" evidence="6">
    <location>
        <begin position="94"/>
        <end position="115"/>
    </location>
</feature>
<dbReference type="Proteomes" id="UP000835052">
    <property type="component" value="Unassembled WGS sequence"/>
</dbReference>
<dbReference type="EMBL" id="CAJGYM010000001">
    <property type="protein sequence ID" value="CAD6184110.1"/>
    <property type="molecule type" value="Genomic_DNA"/>
</dbReference>
<proteinExistence type="inferred from homology"/>
<dbReference type="Pfam" id="PF04756">
    <property type="entry name" value="OST3_OST6"/>
    <property type="match status" value="1"/>
</dbReference>
<evidence type="ECO:0000256" key="4">
    <source>
        <dbReference type="ARBA" id="ARBA00022989"/>
    </source>
</evidence>
<evidence type="ECO:0000313" key="7">
    <source>
        <dbReference type="EMBL" id="CAD6184110.1"/>
    </source>
</evidence>
<evidence type="ECO:0000256" key="2">
    <source>
        <dbReference type="ARBA" id="ARBA00009376"/>
    </source>
</evidence>
<organism evidence="7 8">
    <name type="scientific">Caenorhabditis auriculariae</name>
    <dbReference type="NCBI Taxonomy" id="2777116"/>
    <lineage>
        <taxon>Eukaryota</taxon>
        <taxon>Metazoa</taxon>
        <taxon>Ecdysozoa</taxon>
        <taxon>Nematoda</taxon>
        <taxon>Chromadorea</taxon>
        <taxon>Rhabditida</taxon>
        <taxon>Rhabditina</taxon>
        <taxon>Rhabditomorpha</taxon>
        <taxon>Rhabditoidea</taxon>
        <taxon>Rhabditidae</taxon>
        <taxon>Peloderinae</taxon>
        <taxon>Caenorhabditis</taxon>
    </lineage>
</organism>
<evidence type="ECO:0000256" key="5">
    <source>
        <dbReference type="ARBA" id="ARBA00023136"/>
    </source>
</evidence>
<evidence type="ECO:0000313" key="8">
    <source>
        <dbReference type="Proteomes" id="UP000835052"/>
    </source>
</evidence>
<evidence type="ECO:0000256" key="6">
    <source>
        <dbReference type="RuleBase" id="RU366060"/>
    </source>
</evidence>
<comment type="function">
    <text evidence="6">Specific component of the STT3A-containing form of the oligosaccharyl transferase (OST) complex that catalyzes the initial transfer of a defined glycan (Glc(3)Man(9)GlcNAc(2) in eukaryotes) from the lipid carrier dolichol-pyrophosphate to an asparagine residue within an Asn-X-Ser/Thr consensus motif in nascent polypeptide chains, the first step in protein N-glycosylation. N-glycosylation occurs cotranslationally and the complex associates with the Sec61 complex at the channel-forming translocon complex that mediates protein translocation across the endoplasmic reticulum (ER). All subunits are required for a maximal enzyme activity.</text>
</comment>
<comment type="subunit">
    <text evidence="6">Component of the oligosaccharyltransferase (OST) complex.</text>
</comment>
<feature type="transmembrane region" description="Helical" evidence="6">
    <location>
        <begin position="63"/>
        <end position="82"/>
    </location>
</feature>
<dbReference type="InterPro" id="IPR042416">
    <property type="entry name" value="OSTC"/>
</dbReference>
<dbReference type="OrthoDB" id="10256333at2759"/>
<reference evidence="7" key="1">
    <citation type="submission" date="2020-10" db="EMBL/GenBank/DDBJ databases">
        <authorList>
            <person name="Kikuchi T."/>
        </authorList>
    </citation>
    <scope>NUCLEOTIDE SEQUENCE</scope>
    <source>
        <strain evidence="7">NKZ352</strain>
    </source>
</reference>
<name>A0A8S1GQU1_9PELO</name>
<keyword evidence="4 6" id="KW-1133">Transmembrane helix</keyword>
<evidence type="ECO:0000256" key="3">
    <source>
        <dbReference type="ARBA" id="ARBA00022692"/>
    </source>
</evidence>
<feature type="transmembrane region" description="Helical" evidence="6">
    <location>
        <begin position="7"/>
        <end position="29"/>
    </location>
</feature>
<dbReference type="GO" id="GO:0008250">
    <property type="term" value="C:oligosaccharyltransferase complex"/>
    <property type="evidence" value="ECO:0007669"/>
    <property type="project" value="UniProtKB-UniRule"/>
</dbReference>
<gene>
    <name evidence="7" type="ORF">CAUJ_LOCUS29</name>
</gene>
<protein>
    <recommendedName>
        <fullName evidence="6">Oligosaccharyltransferase complex subunit</fullName>
    </recommendedName>
</protein>
<comment type="caution">
    <text evidence="7">The sequence shown here is derived from an EMBL/GenBank/DDBJ whole genome shotgun (WGS) entry which is preliminary data.</text>
</comment>
<dbReference type="InterPro" id="IPR021149">
    <property type="entry name" value="OligosaccharylTrfase_OST3/OST6"/>
</dbReference>
<dbReference type="AlphaFoldDB" id="A0A8S1GQU1"/>
<comment type="similarity">
    <text evidence="2 6">Belongs to the OSTC family.</text>
</comment>
<dbReference type="PANTHER" id="PTHR13160">
    <property type="entry name" value="OLIGOSACCHARYLTRANSFERASE COMPLEX SUBUNIT OSTC"/>
    <property type="match status" value="1"/>
</dbReference>
<sequence length="124" mass="13348">MESVSKLAILVFVIFSYFVVTSGVIYDIINEPPSIGSSYDEKGNQKPAAILVGRVNGQYIMEGLAAAFMFILGGAGLIALENCNDASISKTRRVSLIAFGFSSVLIAFFATRMFMSIKIPGYTS</sequence>
<evidence type="ECO:0000256" key="1">
    <source>
        <dbReference type="ARBA" id="ARBA00004141"/>
    </source>
</evidence>